<sequence length="501" mass="57004">MSKPLPIVLRCGDALQPKVRYVFDTLLMAHGIPVAYYDTPPVEGPWILYGDAIEASRLPDGCLAVAYCPNAWRLFEGTDDVDAADPNDGLPLVFPQRAANLEMPHIPFDLAANAFYFLSSWTERRTRKAEQTRRLYPDSAFARLEIPQDIVDRYLETLDGSLQQVCERLGRIDWRRSVWPKGASYALVLSHDVDFVPYGFWDIAKQGAKTVLRHLVRQRDPKDAVLAAKGLGLALLHRQDPYGCVPEIIAREKKLRVRSSFQVAVARRHPVDVNYRIEDDPIRDYLRTILEAGFDLCLHGSYRSTEHPDRYLEEAALLTRRLARPLGSRQHFLSFDYDTLFTAQERAGILYDMSMGFPDRSGPRTGFSHPYFPYCLPEDRPYNVLQIGLFLMDVTLRSYQGLKGEAAWRAIRHTLDGLQRKGGCASAVWHPIVFGGARDPGYDRLYWDMIRYTHETGGLATDGRTVNEFWRRRAQAYASFNRTFRPPVPHLDAASAIPQGG</sequence>
<gene>
    <name evidence="1" type="ORF">Metal_0328</name>
</gene>
<dbReference type="HOGENOM" id="CLU_543805_0_0_6"/>
<dbReference type="SUPFAM" id="SSF88713">
    <property type="entry name" value="Glycoside hydrolase/deacetylase"/>
    <property type="match status" value="1"/>
</dbReference>
<keyword evidence="2" id="KW-1185">Reference proteome</keyword>
<dbReference type="STRING" id="686340.Metal_0328"/>
<evidence type="ECO:0000313" key="1">
    <source>
        <dbReference type="EMBL" id="EIC28187.1"/>
    </source>
</evidence>
<dbReference type="GO" id="GO:0005975">
    <property type="term" value="P:carbohydrate metabolic process"/>
    <property type="evidence" value="ECO:0007669"/>
    <property type="project" value="InterPro"/>
</dbReference>
<organism evidence="1 2">
    <name type="scientific">Methylomicrobium album BG8</name>
    <dbReference type="NCBI Taxonomy" id="686340"/>
    <lineage>
        <taxon>Bacteria</taxon>
        <taxon>Pseudomonadati</taxon>
        <taxon>Pseudomonadota</taxon>
        <taxon>Gammaproteobacteria</taxon>
        <taxon>Methylococcales</taxon>
        <taxon>Methylococcaceae</taxon>
        <taxon>Methylomicrobium</taxon>
    </lineage>
</organism>
<protein>
    <submittedName>
        <fullName evidence="1">Uncharacterized protein</fullName>
    </submittedName>
</protein>
<dbReference type="Gene3D" id="3.20.20.370">
    <property type="entry name" value="Glycoside hydrolase/deacetylase"/>
    <property type="match status" value="1"/>
</dbReference>
<name>H8GLZ1_METAL</name>
<dbReference type="CDD" id="cd10931">
    <property type="entry name" value="CE4_u7"/>
    <property type="match status" value="1"/>
</dbReference>
<dbReference type="RefSeq" id="WP_005368972.1">
    <property type="nucleotide sequence ID" value="NZ_CM001475.1"/>
</dbReference>
<dbReference type="eggNOG" id="COG0726">
    <property type="taxonomic scope" value="Bacteria"/>
</dbReference>
<reference evidence="1 2" key="1">
    <citation type="journal article" date="2013" name="Genome Announc.">
        <title>Genome Sequence of the Obligate Gammaproteobacterial Methanotroph Methylomicrobium album Strain BG8.</title>
        <authorList>
            <person name="Kits K.D."/>
            <person name="Kalyuzhnaya M.G."/>
            <person name="Klotz M.G."/>
            <person name="Jetten M.S."/>
            <person name="Op den Camp H.J."/>
            <person name="Vuilleumier S."/>
            <person name="Bringel F."/>
            <person name="Dispirito A.A."/>
            <person name="Murrell J.C."/>
            <person name="Bruce D."/>
            <person name="Cheng J.F."/>
            <person name="Copeland A."/>
            <person name="Goodwin L."/>
            <person name="Hauser L."/>
            <person name="Lajus A."/>
            <person name="Land M.L."/>
            <person name="Lapidus A."/>
            <person name="Lucas S."/>
            <person name="Medigue C."/>
            <person name="Pitluck S."/>
            <person name="Woyke T."/>
            <person name="Zeytun A."/>
            <person name="Stein L.Y."/>
        </authorList>
    </citation>
    <scope>NUCLEOTIDE SEQUENCE [LARGE SCALE GENOMIC DNA]</scope>
    <source>
        <strain evidence="1 2">BG8</strain>
    </source>
</reference>
<accession>H8GLZ1</accession>
<dbReference type="EMBL" id="CM001475">
    <property type="protein sequence ID" value="EIC28187.1"/>
    <property type="molecule type" value="Genomic_DNA"/>
</dbReference>
<evidence type="ECO:0000313" key="2">
    <source>
        <dbReference type="Proteomes" id="UP000005090"/>
    </source>
</evidence>
<proteinExistence type="predicted"/>
<dbReference type="AlphaFoldDB" id="H8GLZ1"/>
<dbReference type="Proteomes" id="UP000005090">
    <property type="component" value="Chromosome"/>
</dbReference>
<dbReference type="InterPro" id="IPR011330">
    <property type="entry name" value="Glyco_hydro/deAcase_b/a-brl"/>
</dbReference>